<dbReference type="AlphaFoldDB" id="A0A137NW89"/>
<organism evidence="1 2">
    <name type="scientific">Conidiobolus coronatus (strain ATCC 28846 / CBS 209.66 / NRRL 28638)</name>
    <name type="common">Delacroixia coronata</name>
    <dbReference type="NCBI Taxonomy" id="796925"/>
    <lineage>
        <taxon>Eukaryota</taxon>
        <taxon>Fungi</taxon>
        <taxon>Fungi incertae sedis</taxon>
        <taxon>Zoopagomycota</taxon>
        <taxon>Entomophthoromycotina</taxon>
        <taxon>Entomophthoromycetes</taxon>
        <taxon>Entomophthorales</taxon>
        <taxon>Ancylistaceae</taxon>
        <taxon>Conidiobolus</taxon>
    </lineage>
</organism>
<protein>
    <submittedName>
        <fullName evidence="1">Uncharacterized protein</fullName>
    </submittedName>
</protein>
<dbReference type="OrthoDB" id="6380398at2759"/>
<dbReference type="Proteomes" id="UP000070444">
    <property type="component" value="Unassembled WGS sequence"/>
</dbReference>
<dbReference type="SUPFAM" id="SSF50494">
    <property type="entry name" value="Trypsin-like serine proteases"/>
    <property type="match status" value="1"/>
</dbReference>
<name>A0A137NW89_CONC2</name>
<reference evidence="1 2" key="1">
    <citation type="journal article" date="2015" name="Genome Biol. Evol.">
        <title>Phylogenomic analyses indicate that early fungi evolved digesting cell walls of algal ancestors of land plants.</title>
        <authorList>
            <person name="Chang Y."/>
            <person name="Wang S."/>
            <person name="Sekimoto S."/>
            <person name="Aerts A.L."/>
            <person name="Choi C."/>
            <person name="Clum A."/>
            <person name="LaButti K.M."/>
            <person name="Lindquist E.A."/>
            <person name="Yee Ngan C."/>
            <person name="Ohm R.A."/>
            <person name="Salamov A.A."/>
            <person name="Grigoriev I.V."/>
            <person name="Spatafora J.W."/>
            <person name="Berbee M.L."/>
        </authorList>
    </citation>
    <scope>NUCLEOTIDE SEQUENCE [LARGE SCALE GENOMIC DNA]</scope>
    <source>
        <strain evidence="1 2">NRRL 28638</strain>
    </source>
</reference>
<proteinExistence type="predicted"/>
<gene>
    <name evidence="1" type="ORF">CONCODRAFT_10937</name>
</gene>
<accession>A0A137NW89</accession>
<sequence length="127" mass="14254">MIDPSTEVASPVSRVIGGYEVSRNLSIPQWYLSNVTGFMSVVDHFGMKALTPHSEYDASKIWDDISIWKLNTTSRIRTNLELDDGYIGNTTDTLLLSTGWGRTGCIEACKKKYDADGFIKIYTNEHL</sequence>
<evidence type="ECO:0000313" key="1">
    <source>
        <dbReference type="EMBL" id="KXN67073.1"/>
    </source>
</evidence>
<evidence type="ECO:0000313" key="2">
    <source>
        <dbReference type="Proteomes" id="UP000070444"/>
    </source>
</evidence>
<keyword evidence="2" id="KW-1185">Reference proteome</keyword>
<dbReference type="EMBL" id="KQ964663">
    <property type="protein sequence ID" value="KXN67073.1"/>
    <property type="molecule type" value="Genomic_DNA"/>
</dbReference>
<dbReference type="InterPro" id="IPR009003">
    <property type="entry name" value="Peptidase_S1_PA"/>
</dbReference>